<evidence type="ECO:0000313" key="4">
    <source>
        <dbReference type="Proteomes" id="UP001431572"/>
    </source>
</evidence>
<dbReference type="AlphaFoldDB" id="A0A8T7LX14"/>
<reference evidence="1 3" key="1">
    <citation type="submission" date="2020-06" db="EMBL/GenBank/DDBJ databases">
        <title>Anoxygenic phototrophic Chloroflexota member uses a Type I reaction center.</title>
        <authorList>
            <person name="Tsuji J.M."/>
            <person name="Shaw N.A."/>
            <person name="Nagashima S."/>
            <person name="Venkiteswaran J."/>
            <person name="Schiff S.L."/>
            <person name="Hanada S."/>
            <person name="Tank M."/>
            <person name="Neufeld J.D."/>
        </authorList>
    </citation>
    <scope>NUCLEOTIDE SEQUENCE [LARGE SCALE GENOMIC DNA]</scope>
    <source>
        <strain evidence="1">L227-S17</strain>
    </source>
</reference>
<dbReference type="Proteomes" id="UP001431572">
    <property type="component" value="Chromosome 1"/>
</dbReference>
<organism evidence="1 3">
    <name type="scientific">Candidatus Chlorohelix allophototropha</name>
    <dbReference type="NCBI Taxonomy" id="3003348"/>
    <lineage>
        <taxon>Bacteria</taxon>
        <taxon>Bacillati</taxon>
        <taxon>Chloroflexota</taxon>
        <taxon>Chloroflexia</taxon>
        <taxon>Candidatus Chloroheliales</taxon>
        <taxon>Candidatus Chloroheliaceae</taxon>
        <taxon>Candidatus Chlorohelix</taxon>
    </lineage>
</organism>
<keyword evidence="4" id="KW-1185">Reference proteome</keyword>
<dbReference type="Proteomes" id="UP000521676">
    <property type="component" value="Unassembled WGS sequence"/>
</dbReference>
<dbReference type="EMBL" id="CP128399">
    <property type="protein sequence ID" value="WJW65873.1"/>
    <property type="molecule type" value="Genomic_DNA"/>
</dbReference>
<reference evidence="2" key="2">
    <citation type="journal article" date="2024" name="Nature">
        <title>Anoxygenic phototroph of the Chloroflexota uses a type I reaction centre.</title>
        <authorList>
            <person name="Tsuji J.M."/>
            <person name="Shaw N.A."/>
            <person name="Nagashima S."/>
            <person name="Venkiteswaran J.J."/>
            <person name="Schiff S.L."/>
            <person name="Watanabe T."/>
            <person name="Fukui M."/>
            <person name="Hanada S."/>
            <person name="Tank M."/>
            <person name="Neufeld J.D."/>
        </authorList>
    </citation>
    <scope>NUCLEOTIDE SEQUENCE</scope>
    <source>
        <strain evidence="2">L227-S17</strain>
    </source>
</reference>
<sequence length="61" mass="6777">MTKTLKPVIYLNPITLRVTGLTKQYSTLKRAVVDLNARGYIVTSKVQAGNLVCELRGERNA</sequence>
<name>A0A8T7LX14_9CHLR</name>
<proteinExistence type="predicted"/>
<dbReference type="EMBL" id="JACATZ010000001">
    <property type="protein sequence ID" value="NWJ46504.1"/>
    <property type="molecule type" value="Genomic_DNA"/>
</dbReference>
<evidence type="ECO:0000313" key="2">
    <source>
        <dbReference type="EMBL" id="WJW65873.1"/>
    </source>
</evidence>
<accession>A0A8T7LX14</accession>
<dbReference type="RefSeq" id="WP_341467760.1">
    <property type="nucleotide sequence ID" value="NZ_CP128399.1"/>
</dbReference>
<evidence type="ECO:0000313" key="3">
    <source>
        <dbReference type="Proteomes" id="UP000521676"/>
    </source>
</evidence>
<evidence type="ECO:0000313" key="1">
    <source>
        <dbReference type="EMBL" id="NWJ46504.1"/>
    </source>
</evidence>
<gene>
    <name evidence="1" type="ORF">HXX08_11545</name>
    <name evidence="2" type="ORF">OZ401_001652</name>
</gene>
<protein>
    <submittedName>
        <fullName evidence="1">Uncharacterized protein</fullName>
    </submittedName>
</protein>